<proteinExistence type="predicted"/>
<dbReference type="EMBL" id="JACGWN010000010">
    <property type="protein sequence ID" value="KAL0428366.1"/>
    <property type="molecule type" value="Genomic_DNA"/>
</dbReference>
<sequence length="302" mass="35077">MADGTRLKELQEAQKKNELLLMDERAKRQASEEETYVRLDQMMESQEGLQAAVMNVEHSLVIVQQQLQSVVEQLQQYNRNKSILGERLTTSMGRGSSSSITTHQATRNEGATQTTIGHYNALNRMEFPHFDGENTRICVRKCTRYFQMIPILEDQKVVLERFEDLDSERVMTEFNKLHQDITINAYLERFEELKAQMLIFNRNLNEEFFTMKFISGLKEDIKGYVNTLNPTTLNQAIVLATKQEITVNAIVRKANQPHRNNPTKGVFARASEKRFLAFGSKKAFLKYLGYKLLLLKRLKKRF</sequence>
<protein>
    <recommendedName>
        <fullName evidence="2">Ty3 transposon capsid-like protein domain-containing protein</fullName>
    </recommendedName>
</protein>
<feature type="domain" description="Ty3 transposon capsid-like protein" evidence="2">
    <location>
        <begin position="164"/>
        <end position="257"/>
    </location>
</feature>
<name>A0AAW2VKT2_9LAMI</name>
<reference evidence="3" key="1">
    <citation type="submission" date="2020-06" db="EMBL/GenBank/DDBJ databases">
        <authorList>
            <person name="Li T."/>
            <person name="Hu X."/>
            <person name="Zhang T."/>
            <person name="Song X."/>
            <person name="Zhang H."/>
            <person name="Dai N."/>
            <person name="Sheng W."/>
            <person name="Hou X."/>
            <person name="Wei L."/>
        </authorList>
    </citation>
    <scope>NUCLEOTIDE SEQUENCE</scope>
    <source>
        <strain evidence="3">KEN1</strain>
        <tissue evidence="3">Leaf</tissue>
    </source>
</reference>
<feature type="region of interest" description="Disordered" evidence="1">
    <location>
        <begin position="90"/>
        <end position="110"/>
    </location>
</feature>
<organism evidence="3">
    <name type="scientific">Sesamum latifolium</name>
    <dbReference type="NCBI Taxonomy" id="2727402"/>
    <lineage>
        <taxon>Eukaryota</taxon>
        <taxon>Viridiplantae</taxon>
        <taxon>Streptophyta</taxon>
        <taxon>Embryophyta</taxon>
        <taxon>Tracheophyta</taxon>
        <taxon>Spermatophyta</taxon>
        <taxon>Magnoliopsida</taxon>
        <taxon>eudicotyledons</taxon>
        <taxon>Gunneridae</taxon>
        <taxon>Pentapetalae</taxon>
        <taxon>asterids</taxon>
        <taxon>lamiids</taxon>
        <taxon>Lamiales</taxon>
        <taxon>Pedaliaceae</taxon>
        <taxon>Sesamum</taxon>
    </lineage>
</organism>
<dbReference type="InterPro" id="IPR045358">
    <property type="entry name" value="Ty3_capsid"/>
</dbReference>
<accession>A0AAW2VKT2</accession>
<reference evidence="3" key="2">
    <citation type="journal article" date="2024" name="Plant">
        <title>Genomic evolution and insights into agronomic trait innovations of Sesamum species.</title>
        <authorList>
            <person name="Miao H."/>
            <person name="Wang L."/>
            <person name="Qu L."/>
            <person name="Liu H."/>
            <person name="Sun Y."/>
            <person name="Le M."/>
            <person name="Wang Q."/>
            <person name="Wei S."/>
            <person name="Zheng Y."/>
            <person name="Lin W."/>
            <person name="Duan Y."/>
            <person name="Cao H."/>
            <person name="Xiong S."/>
            <person name="Wang X."/>
            <person name="Wei L."/>
            <person name="Li C."/>
            <person name="Ma Q."/>
            <person name="Ju M."/>
            <person name="Zhao R."/>
            <person name="Li G."/>
            <person name="Mu C."/>
            <person name="Tian Q."/>
            <person name="Mei H."/>
            <person name="Zhang T."/>
            <person name="Gao T."/>
            <person name="Zhang H."/>
        </authorList>
    </citation>
    <scope>NUCLEOTIDE SEQUENCE</scope>
    <source>
        <strain evidence="3">KEN1</strain>
    </source>
</reference>
<dbReference type="AlphaFoldDB" id="A0AAW2VKT2"/>
<evidence type="ECO:0000313" key="3">
    <source>
        <dbReference type="EMBL" id="KAL0428366.1"/>
    </source>
</evidence>
<dbReference type="Pfam" id="PF19259">
    <property type="entry name" value="Ty3_capsid"/>
    <property type="match status" value="1"/>
</dbReference>
<gene>
    <name evidence="3" type="ORF">Slati_3011400</name>
</gene>
<evidence type="ECO:0000256" key="1">
    <source>
        <dbReference type="SAM" id="MobiDB-lite"/>
    </source>
</evidence>
<evidence type="ECO:0000259" key="2">
    <source>
        <dbReference type="Pfam" id="PF19259"/>
    </source>
</evidence>
<comment type="caution">
    <text evidence="3">The sequence shown here is derived from an EMBL/GenBank/DDBJ whole genome shotgun (WGS) entry which is preliminary data.</text>
</comment>